<feature type="compositionally biased region" description="Polar residues" evidence="1">
    <location>
        <begin position="26"/>
        <end position="39"/>
    </location>
</feature>
<sequence>MYCKNSESNEEENKDRSYVSHLENKPNATTSSNEPNAQKTKWLPSSEKETYRTVVVNYRYAKMDKNYPRNTGAISKKKHWNRMIAALTAHQHSDEEEAADDDDVPNLRKLYDCSKEELCTYNTTDTPKPSCENLTAAFQESPKEAIELEVYCLPVEQEAIVEEPVVNTIEESEIKSETFKDDTYNYDETKSQENSDECVEEATDNSFETTPISRNNPSFSDFVFLADHEIGETPDFDADYCCAMTKDKMDGTQQTCIIKNTTRSTQKPERNNEQLQTIKTAHKRATSALNQQNCLELTVAEIPKETGKPKSTQNPSGFRQRQQELHHYRIAVEQKRLELLEVKLQRERDEMLREQILFEKEIEFKTSQIRQLNDDKIVDIL</sequence>
<reference evidence="2" key="1">
    <citation type="submission" date="2014-11" db="EMBL/GenBank/DDBJ databases">
        <authorList>
            <person name="Geib S."/>
        </authorList>
    </citation>
    <scope>NUCLEOTIDE SEQUENCE</scope>
</reference>
<evidence type="ECO:0000256" key="1">
    <source>
        <dbReference type="SAM" id="MobiDB-lite"/>
    </source>
</evidence>
<name>A0A0A1XJM9_ZEUCU</name>
<reference evidence="2" key="2">
    <citation type="journal article" date="2015" name="Gigascience">
        <title>Reconstructing a comprehensive transcriptome assembly of a white-pupal translocated strain of the pest fruit fly Bactrocera cucurbitae.</title>
        <authorList>
            <person name="Sim S.B."/>
            <person name="Calla B."/>
            <person name="Hall B."/>
            <person name="DeRego T."/>
            <person name="Geib S.M."/>
        </authorList>
    </citation>
    <scope>NUCLEOTIDE SEQUENCE</scope>
</reference>
<organism evidence="2">
    <name type="scientific">Zeugodacus cucurbitae</name>
    <name type="common">Melon fruit fly</name>
    <name type="synonym">Bactrocera cucurbitae</name>
    <dbReference type="NCBI Taxonomy" id="28588"/>
    <lineage>
        <taxon>Eukaryota</taxon>
        <taxon>Metazoa</taxon>
        <taxon>Ecdysozoa</taxon>
        <taxon>Arthropoda</taxon>
        <taxon>Hexapoda</taxon>
        <taxon>Insecta</taxon>
        <taxon>Pterygota</taxon>
        <taxon>Neoptera</taxon>
        <taxon>Endopterygota</taxon>
        <taxon>Diptera</taxon>
        <taxon>Brachycera</taxon>
        <taxon>Muscomorpha</taxon>
        <taxon>Tephritoidea</taxon>
        <taxon>Tephritidae</taxon>
        <taxon>Zeugodacus</taxon>
        <taxon>Zeugodacus</taxon>
    </lineage>
</organism>
<dbReference type="AlphaFoldDB" id="A0A0A1XJM9"/>
<gene>
    <name evidence="2" type="ORF">g.22987</name>
</gene>
<proteinExistence type="predicted"/>
<evidence type="ECO:0000313" key="2">
    <source>
        <dbReference type="EMBL" id="JAD10723.1"/>
    </source>
</evidence>
<feature type="region of interest" description="Disordered" evidence="1">
    <location>
        <begin position="1"/>
        <end position="45"/>
    </location>
</feature>
<feature type="region of interest" description="Disordered" evidence="1">
    <location>
        <begin position="303"/>
        <end position="322"/>
    </location>
</feature>
<protein>
    <submittedName>
        <fullName evidence="2">Uncharacterized protein</fullName>
    </submittedName>
</protein>
<feature type="compositionally biased region" description="Basic and acidic residues" evidence="1">
    <location>
        <begin position="11"/>
        <end position="24"/>
    </location>
</feature>
<accession>A0A0A1XJM9</accession>
<feature type="compositionally biased region" description="Polar residues" evidence="1">
    <location>
        <begin position="309"/>
        <end position="320"/>
    </location>
</feature>
<dbReference type="EMBL" id="GBXI01003569">
    <property type="protein sequence ID" value="JAD10723.1"/>
    <property type="molecule type" value="Transcribed_RNA"/>
</dbReference>
<dbReference type="OrthoDB" id="7883317at2759"/>